<name>A0A163EDX0_PHYB8</name>
<dbReference type="AlphaFoldDB" id="A0A163EDX0"/>
<dbReference type="Proteomes" id="UP000077315">
    <property type="component" value="Unassembled WGS sequence"/>
</dbReference>
<dbReference type="GeneID" id="28996035"/>
<dbReference type="InParanoid" id="A0A163EDX0"/>
<dbReference type="EMBL" id="KV440974">
    <property type="protein sequence ID" value="OAD78120.1"/>
    <property type="molecule type" value="Genomic_DNA"/>
</dbReference>
<reference evidence="3" key="1">
    <citation type="submission" date="2015-06" db="EMBL/GenBank/DDBJ databases">
        <title>Expansion of signal transduction pathways in fungi by whole-genome duplication.</title>
        <authorList>
            <consortium name="DOE Joint Genome Institute"/>
            <person name="Corrochano L.M."/>
            <person name="Kuo A."/>
            <person name="Marcet-Houben M."/>
            <person name="Polaino S."/>
            <person name="Salamov A."/>
            <person name="Villalobos J.M."/>
            <person name="Alvarez M.I."/>
            <person name="Avalos J."/>
            <person name="Benito E.P."/>
            <person name="Benoit I."/>
            <person name="Burger G."/>
            <person name="Camino L.P."/>
            <person name="Canovas D."/>
            <person name="Cerda-Olmedo E."/>
            <person name="Cheng J.-F."/>
            <person name="Dominguez A."/>
            <person name="Elias M."/>
            <person name="Eslava A.P."/>
            <person name="Glaser F."/>
            <person name="Grimwood J."/>
            <person name="Gutierrez G."/>
            <person name="Heitman J."/>
            <person name="Henrissat B."/>
            <person name="Iturriaga E.A."/>
            <person name="Lang B.F."/>
            <person name="Lavin J.L."/>
            <person name="Lee S."/>
            <person name="Li W."/>
            <person name="Lindquist E."/>
            <person name="Lopez-Garcia S."/>
            <person name="Luque E.M."/>
            <person name="Marcos A.T."/>
            <person name="Martin J."/>
            <person name="McCluskey K."/>
            <person name="Medina H.R."/>
            <person name="Miralles-Duran A."/>
            <person name="Miyazaki A."/>
            <person name="Munoz-Torres E."/>
            <person name="Oguiza J.A."/>
            <person name="Ohm R."/>
            <person name="Olmedo M."/>
            <person name="Orejas M."/>
            <person name="Ortiz-Castellanos L."/>
            <person name="Pisabarro A.G."/>
            <person name="Rodriguez-Romero J."/>
            <person name="Ruiz-Herrera J."/>
            <person name="Ruiz-Vazquez R."/>
            <person name="Sanz C."/>
            <person name="Schackwitz W."/>
            <person name="Schmutz J."/>
            <person name="Shahriari M."/>
            <person name="Shelest E."/>
            <person name="Silva-Franco F."/>
            <person name="Soanes D."/>
            <person name="Syed K."/>
            <person name="Tagua V.G."/>
            <person name="Talbot N.J."/>
            <person name="Thon M."/>
            <person name="De vries R.P."/>
            <person name="Wiebenga A."/>
            <person name="Yadav J.S."/>
            <person name="Braun E.L."/>
            <person name="Baker S."/>
            <person name="Garre V."/>
            <person name="Horwitz B."/>
            <person name="Torres-Martinez S."/>
            <person name="Idnurm A."/>
            <person name="Herrera-Estrella A."/>
            <person name="Gabaldon T."/>
            <person name="Grigoriev I.V."/>
        </authorList>
    </citation>
    <scope>NUCLEOTIDE SEQUENCE [LARGE SCALE GENOMIC DNA]</scope>
    <source>
        <strain evidence="3">NRRL 1555(-)</strain>
    </source>
</reference>
<feature type="compositionally biased region" description="Acidic residues" evidence="1">
    <location>
        <begin position="80"/>
        <end position="96"/>
    </location>
</feature>
<organism evidence="2 3">
    <name type="scientific">Phycomyces blakesleeanus (strain ATCC 8743b / DSM 1359 / FGSC 10004 / NBRC 33097 / NRRL 1555)</name>
    <dbReference type="NCBI Taxonomy" id="763407"/>
    <lineage>
        <taxon>Eukaryota</taxon>
        <taxon>Fungi</taxon>
        <taxon>Fungi incertae sedis</taxon>
        <taxon>Mucoromycota</taxon>
        <taxon>Mucoromycotina</taxon>
        <taxon>Mucoromycetes</taxon>
        <taxon>Mucorales</taxon>
        <taxon>Phycomycetaceae</taxon>
        <taxon>Phycomyces</taxon>
    </lineage>
</organism>
<proteinExistence type="predicted"/>
<dbReference type="VEuPathDB" id="FungiDB:PHYBLDRAFT_164994"/>
<evidence type="ECO:0000313" key="2">
    <source>
        <dbReference type="EMBL" id="OAD78120.1"/>
    </source>
</evidence>
<evidence type="ECO:0000256" key="1">
    <source>
        <dbReference type="SAM" id="MobiDB-lite"/>
    </source>
</evidence>
<feature type="region of interest" description="Disordered" evidence="1">
    <location>
        <begin position="65"/>
        <end position="109"/>
    </location>
</feature>
<gene>
    <name evidence="2" type="ORF">PHYBLDRAFT_164994</name>
</gene>
<accession>A0A163EDX0</accession>
<sequence length="172" mass="19359">MENVEPIFISAGFSYVHIENAVLLYSIGLDITSHTIPTHQSRITEEAYGQTSSPVWEEAPMSDNDNVLVENEEIHNSESNSDESGNDEESSGDDESSNSKESKEDDEDVVEIEVEEFVDEDPFATPNIPENSVHRFIATFVVMFASRYVVNKSAVVLIEFINKLLTIYEQDF</sequence>
<keyword evidence="3" id="KW-1185">Reference proteome</keyword>
<dbReference type="RefSeq" id="XP_018296160.1">
    <property type="nucleotide sequence ID" value="XM_018435129.1"/>
</dbReference>
<protein>
    <submittedName>
        <fullName evidence="2">Uncharacterized protein</fullName>
    </submittedName>
</protein>
<evidence type="ECO:0000313" key="3">
    <source>
        <dbReference type="Proteomes" id="UP000077315"/>
    </source>
</evidence>